<dbReference type="RefSeq" id="YP_007237916.1">
    <property type="nucleotide sequence ID" value="NC_019930.1"/>
</dbReference>
<organism evidence="3 4">
    <name type="scientific">Tetrasphaera phage TJE1</name>
    <dbReference type="NCBI Taxonomy" id="981335"/>
    <lineage>
        <taxon>Viruses</taxon>
        <taxon>Duplodnaviria</taxon>
        <taxon>Heunggongvirae</taxon>
        <taxon>Uroviricota</taxon>
        <taxon>Caudoviricetes</taxon>
        <taxon>Tijeunavirus</taxon>
        <taxon>Tijeunavirus TJE1</taxon>
    </lineage>
</organism>
<accession>G4W936</accession>
<dbReference type="InterPro" id="IPR000424">
    <property type="entry name" value="Primosome_PriB/ssb"/>
</dbReference>
<dbReference type="Proteomes" id="UP000002653">
    <property type="component" value="Segment"/>
</dbReference>
<name>G4W936_9CAUD</name>
<dbReference type="PROSITE" id="PS50935">
    <property type="entry name" value="SSB"/>
    <property type="match status" value="1"/>
</dbReference>
<dbReference type="GO" id="GO:0006260">
    <property type="term" value="P:DNA replication"/>
    <property type="evidence" value="ECO:0007669"/>
    <property type="project" value="InterPro"/>
</dbReference>
<evidence type="ECO:0000313" key="4">
    <source>
        <dbReference type="Proteomes" id="UP000002653"/>
    </source>
</evidence>
<dbReference type="Pfam" id="PF00436">
    <property type="entry name" value="SSB"/>
    <property type="match status" value="1"/>
</dbReference>
<dbReference type="GeneID" id="14297430"/>
<protein>
    <recommendedName>
        <fullName evidence="2">Single-stranded DNA-binding protein</fullName>
    </recommendedName>
</protein>
<proteinExistence type="predicted"/>
<dbReference type="GO" id="GO:0003697">
    <property type="term" value="F:single-stranded DNA binding"/>
    <property type="evidence" value="ECO:0007669"/>
    <property type="project" value="InterPro"/>
</dbReference>
<dbReference type="Gene3D" id="2.40.50.140">
    <property type="entry name" value="Nucleic acid-binding proteins"/>
    <property type="match status" value="1"/>
</dbReference>
<dbReference type="InterPro" id="IPR012340">
    <property type="entry name" value="NA-bd_OB-fold"/>
</dbReference>
<sequence>MMTIHEDLNQVAVTGEVYHEPTTISTREGLLCSFRLKVSKRIKSGGQPVGKDCYFKVVLFDKQAERWDPEIFAGTRLAVSGELDEEVWEKDGKTMKATRIIGRFVSVISQPGVSRE</sequence>
<dbReference type="SUPFAM" id="SSF50249">
    <property type="entry name" value="Nucleic acid-binding proteins"/>
    <property type="match status" value="1"/>
</dbReference>
<dbReference type="PIRSF" id="PIRSF002070">
    <property type="entry name" value="SSB"/>
    <property type="match status" value="1"/>
</dbReference>
<reference evidence="3 4" key="1">
    <citation type="journal article" date="2012" name="Virus Genes">
        <title>Isolation and complete genome sequence of a bacteriophage lysing Tetrasphaera jenkinsii, a filamentous bacteria responsible for bulking in activated sludge.</title>
        <authorList>
            <person name="Petrovski S."/>
            <person name="Tillett D."/>
            <person name="Seviour R.J."/>
        </authorList>
    </citation>
    <scope>NUCLEOTIDE SEQUENCE [LARGE SCALE GENOMIC DNA]</scope>
</reference>
<evidence type="ECO:0000313" key="3">
    <source>
        <dbReference type="EMBL" id="ADX42524.1"/>
    </source>
</evidence>
<dbReference type="CDD" id="cd04496">
    <property type="entry name" value="SSB_OBF"/>
    <property type="match status" value="1"/>
</dbReference>
<keyword evidence="1 2" id="KW-0238">DNA-binding</keyword>
<evidence type="ECO:0000256" key="1">
    <source>
        <dbReference type="ARBA" id="ARBA00023125"/>
    </source>
</evidence>
<keyword evidence="4" id="KW-1185">Reference proteome</keyword>
<dbReference type="InterPro" id="IPR011344">
    <property type="entry name" value="ssDNA-bd"/>
</dbReference>
<dbReference type="EMBL" id="HQ225832">
    <property type="protein sequence ID" value="ADX42524.1"/>
    <property type="molecule type" value="Genomic_DNA"/>
</dbReference>
<dbReference type="KEGG" id="vg:14297430"/>
<evidence type="ECO:0000256" key="2">
    <source>
        <dbReference type="PIRNR" id="PIRNR002070"/>
    </source>
</evidence>